<sequence length="236" mass="27409">MDYFSLRTNSWINIDAALPKPLGSFEFNNSCGLFLNGAIHWLFARLKDYNDAILIFDPKERTFSKISVPAQVVMSECTYPKLTLLAGCLALYYEKKHSFSFNTKIWVMKEYKVQSSWKLYEIPSKTFRPLCLSNNGDIIGDQFIFGNNEHKIEFIIYNVRGDRLQRFKYNCFSEFMSATDAKYTESLLPLPVSLLTLRIRIRRRGRITAIKFAMNVLNNLILLKVSIMKDSNGTYK</sequence>
<reference evidence="2 3" key="1">
    <citation type="journal article" date="2023" name="Plants (Basel)">
        <title>Bridging the Gap: Combining Genomics and Transcriptomics Approaches to Understand Stylosanthes scabra, an Orphan Legume from the Brazilian Caatinga.</title>
        <authorList>
            <person name="Ferreira-Neto J.R.C."/>
            <person name="da Silva M.D."/>
            <person name="Binneck E."/>
            <person name="de Melo N.F."/>
            <person name="da Silva R.H."/>
            <person name="de Melo A.L.T.M."/>
            <person name="Pandolfi V."/>
            <person name="Bustamante F.O."/>
            <person name="Brasileiro-Vidal A.C."/>
            <person name="Benko-Iseppon A.M."/>
        </authorList>
    </citation>
    <scope>NUCLEOTIDE SEQUENCE [LARGE SCALE GENOMIC DNA]</scope>
    <source>
        <tissue evidence="2">Leaves</tissue>
    </source>
</reference>
<name>A0ABU6WNV0_9FABA</name>
<proteinExistence type="predicted"/>
<dbReference type="PANTHER" id="PTHR31672">
    <property type="entry name" value="BNACNNG10540D PROTEIN"/>
    <property type="match status" value="1"/>
</dbReference>
<keyword evidence="3" id="KW-1185">Reference proteome</keyword>
<dbReference type="PANTHER" id="PTHR31672:SF13">
    <property type="entry name" value="F-BOX PROTEIN CPR30-LIKE"/>
    <property type="match status" value="1"/>
</dbReference>
<evidence type="ECO:0000313" key="2">
    <source>
        <dbReference type="EMBL" id="MED6187059.1"/>
    </source>
</evidence>
<dbReference type="InterPro" id="IPR050796">
    <property type="entry name" value="SCF_F-box_component"/>
</dbReference>
<dbReference type="InterPro" id="IPR006527">
    <property type="entry name" value="F-box-assoc_dom_typ1"/>
</dbReference>
<dbReference type="Pfam" id="PF07734">
    <property type="entry name" value="FBA_1"/>
    <property type="match status" value="1"/>
</dbReference>
<feature type="domain" description="F-box associated beta-propeller type 1" evidence="1">
    <location>
        <begin position="4"/>
        <end position="159"/>
    </location>
</feature>
<evidence type="ECO:0000259" key="1">
    <source>
        <dbReference type="Pfam" id="PF07734"/>
    </source>
</evidence>
<organism evidence="2 3">
    <name type="scientific">Stylosanthes scabra</name>
    <dbReference type="NCBI Taxonomy" id="79078"/>
    <lineage>
        <taxon>Eukaryota</taxon>
        <taxon>Viridiplantae</taxon>
        <taxon>Streptophyta</taxon>
        <taxon>Embryophyta</taxon>
        <taxon>Tracheophyta</taxon>
        <taxon>Spermatophyta</taxon>
        <taxon>Magnoliopsida</taxon>
        <taxon>eudicotyledons</taxon>
        <taxon>Gunneridae</taxon>
        <taxon>Pentapetalae</taxon>
        <taxon>rosids</taxon>
        <taxon>fabids</taxon>
        <taxon>Fabales</taxon>
        <taxon>Fabaceae</taxon>
        <taxon>Papilionoideae</taxon>
        <taxon>50 kb inversion clade</taxon>
        <taxon>dalbergioids sensu lato</taxon>
        <taxon>Dalbergieae</taxon>
        <taxon>Pterocarpus clade</taxon>
        <taxon>Stylosanthes</taxon>
    </lineage>
</organism>
<dbReference type="EMBL" id="JASCZI010182112">
    <property type="protein sequence ID" value="MED6187059.1"/>
    <property type="molecule type" value="Genomic_DNA"/>
</dbReference>
<dbReference type="Proteomes" id="UP001341840">
    <property type="component" value="Unassembled WGS sequence"/>
</dbReference>
<accession>A0ABU6WNV0</accession>
<evidence type="ECO:0000313" key="3">
    <source>
        <dbReference type="Proteomes" id="UP001341840"/>
    </source>
</evidence>
<gene>
    <name evidence="2" type="ORF">PIB30_072800</name>
</gene>
<comment type="caution">
    <text evidence="2">The sequence shown here is derived from an EMBL/GenBank/DDBJ whole genome shotgun (WGS) entry which is preliminary data.</text>
</comment>
<protein>
    <recommendedName>
        <fullName evidence="1">F-box associated beta-propeller type 1 domain-containing protein</fullName>
    </recommendedName>
</protein>
<dbReference type="NCBIfam" id="TIGR01640">
    <property type="entry name" value="F_box_assoc_1"/>
    <property type="match status" value="1"/>
</dbReference>
<dbReference type="InterPro" id="IPR017451">
    <property type="entry name" value="F-box-assoc_interact_dom"/>
</dbReference>